<dbReference type="Proteomes" id="UP000790709">
    <property type="component" value="Unassembled WGS sequence"/>
</dbReference>
<sequence>MPKAKSGWYAVRKGHTPGVYTTWYAAYLCAWFRVQIFLKRRDECEEQIKGFGGAIFKKLATEADARAWIAGVSSSSHKVASKVSSPPITSPSISSRTVSSSTTASYKTAVSCQEEPVPEDEQGCIVVYCDGACKGNGKAGSVAGVGVWWGVGDPRNLAERCPGDQTNNRAELIGIVRVLETAPPSTRPLVIKTDSRYSISCVNEWMPKWVYNGFRTGTGAPVKNQELIRYLSALIAKRKKAGQDVRLKHVRGHVGIAGNEGADQLANMGAIMPAVPERNWPKLQEKLTAVEEDLDVRVPFFFVAPSPD</sequence>
<name>A0ACB8BYZ5_9AGAM</name>
<protein>
    <submittedName>
        <fullName evidence="1">Uncharacterized protein</fullName>
    </submittedName>
</protein>
<organism evidence="1 2">
    <name type="scientific">Leucogyrophana mollusca</name>
    <dbReference type="NCBI Taxonomy" id="85980"/>
    <lineage>
        <taxon>Eukaryota</taxon>
        <taxon>Fungi</taxon>
        <taxon>Dikarya</taxon>
        <taxon>Basidiomycota</taxon>
        <taxon>Agaricomycotina</taxon>
        <taxon>Agaricomycetes</taxon>
        <taxon>Agaricomycetidae</taxon>
        <taxon>Boletales</taxon>
        <taxon>Boletales incertae sedis</taxon>
        <taxon>Leucogyrophana</taxon>
    </lineage>
</organism>
<keyword evidence="2" id="KW-1185">Reference proteome</keyword>
<proteinExistence type="predicted"/>
<reference evidence="1" key="1">
    <citation type="journal article" date="2021" name="New Phytol.">
        <title>Evolutionary innovations through gain and loss of genes in the ectomycorrhizal Boletales.</title>
        <authorList>
            <person name="Wu G."/>
            <person name="Miyauchi S."/>
            <person name="Morin E."/>
            <person name="Kuo A."/>
            <person name="Drula E."/>
            <person name="Varga T."/>
            <person name="Kohler A."/>
            <person name="Feng B."/>
            <person name="Cao Y."/>
            <person name="Lipzen A."/>
            <person name="Daum C."/>
            <person name="Hundley H."/>
            <person name="Pangilinan J."/>
            <person name="Johnson J."/>
            <person name="Barry K."/>
            <person name="LaButti K."/>
            <person name="Ng V."/>
            <person name="Ahrendt S."/>
            <person name="Min B."/>
            <person name="Choi I.G."/>
            <person name="Park H."/>
            <person name="Plett J.M."/>
            <person name="Magnuson J."/>
            <person name="Spatafora J.W."/>
            <person name="Nagy L.G."/>
            <person name="Henrissat B."/>
            <person name="Grigoriev I.V."/>
            <person name="Yang Z.L."/>
            <person name="Xu J."/>
            <person name="Martin F.M."/>
        </authorList>
    </citation>
    <scope>NUCLEOTIDE SEQUENCE</scope>
    <source>
        <strain evidence="1">KUC20120723A-06</strain>
    </source>
</reference>
<dbReference type="EMBL" id="MU266332">
    <property type="protein sequence ID" value="KAH7930468.1"/>
    <property type="molecule type" value="Genomic_DNA"/>
</dbReference>
<gene>
    <name evidence="1" type="ORF">BV22DRAFT_1000600</name>
</gene>
<evidence type="ECO:0000313" key="1">
    <source>
        <dbReference type="EMBL" id="KAH7930468.1"/>
    </source>
</evidence>
<evidence type="ECO:0000313" key="2">
    <source>
        <dbReference type="Proteomes" id="UP000790709"/>
    </source>
</evidence>
<accession>A0ACB8BYZ5</accession>
<comment type="caution">
    <text evidence="1">The sequence shown here is derived from an EMBL/GenBank/DDBJ whole genome shotgun (WGS) entry which is preliminary data.</text>
</comment>